<organism evidence="2 3">
    <name type="scientific">Dorcoceras hygrometricum</name>
    <dbReference type="NCBI Taxonomy" id="472368"/>
    <lineage>
        <taxon>Eukaryota</taxon>
        <taxon>Viridiplantae</taxon>
        <taxon>Streptophyta</taxon>
        <taxon>Embryophyta</taxon>
        <taxon>Tracheophyta</taxon>
        <taxon>Spermatophyta</taxon>
        <taxon>Magnoliopsida</taxon>
        <taxon>eudicotyledons</taxon>
        <taxon>Gunneridae</taxon>
        <taxon>Pentapetalae</taxon>
        <taxon>asterids</taxon>
        <taxon>lamiids</taxon>
        <taxon>Lamiales</taxon>
        <taxon>Gesneriaceae</taxon>
        <taxon>Didymocarpoideae</taxon>
        <taxon>Trichosporeae</taxon>
        <taxon>Loxocarpinae</taxon>
        <taxon>Dorcoceras</taxon>
    </lineage>
</organism>
<feature type="domain" description="Retrotransposon gag" evidence="1">
    <location>
        <begin position="12"/>
        <end position="86"/>
    </location>
</feature>
<protein>
    <recommendedName>
        <fullName evidence="1">Retrotransposon gag domain-containing protein</fullName>
    </recommendedName>
</protein>
<evidence type="ECO:0000313" key="2">
    <source>
        <dbReference type="EMBL" id="KZT75567.1"/>
    </source>
</evidence>
<evidence type="ECO:0000259" key="1">
    <source>
        <dbReference type="Pfam" id="PF03732"/>
    </source>
</evidence>
<dbReference type="Pfam" id="PF03732">
    <property type="entry name" value="Retrotrans_gag"/>
    <property type="match status" value="1"/>
</dbReference>
<accession>A0A2Z6ZR26</accession>
<keyword evidence="3" id="KW-1185">Reference proteome</keyword>
<gene>
    <name evidence="2" type="ORF">F511_47408</name>
</gene>
<proteinExistence type="predicted"/>
<dbReference type="EMBL" id="KV222705">
    <property type="protein sequence ID" value="KZT75567.1"/>
    <property type="molecule type" value="Genomic_DNA"/>
</dbReference>
<dbReference type="AlphaFoldDB" id="A0A2Z6ZR26"/>
<evidence type="ECO:0000313" key="3">
    <source>
        <dbReference type="Proteomes" id="UP000250235"/>
    </source>
</evidence>
<dbReference type="OrthoDB" id="913731at2759"/>
<name>A0A2Z6ZR26_9LAMI</name>
<reference evidence="2 3" key="1">
    <citation type="journal article" date="2015" name="Proc. Natl. Acad. Sci. U.S.A.">
        <title>The resurrection genome of Boea hygrometrica: A blueprint for survival of dehydration.</title>
        <authorList>
            <person name="Xiao L."/>
            <person name="Yang G."/>
            <person name="Zhang L."/>
            <person name="Yang X."/>
            <person name="Zhao S."/>
            <person name="Ji Z."/>
            <person name="Zhou Q."/>
            <person name="Hu M."/>
            <person name="Wang Y."/>
            <person name="Chen M."/>
            <person name="Xu Y."/>
            <person name="Jin H."/>
            <person name="Xiao X."/>
            <person name="Hu G."/>
            <person name="Bao F."/>
            <person name="Hu Y."/>
            <person name="Wan P."/>
            <person name="Li L."/>
            <person name="Deng X."/>
            <person name="Kuang T."/>
            <person name="Xiang C."/>
            <person name="Zhu J.K."/>
            <person name="Oliver M.J."/>
            <person name="He Y."/>
        </authorList>
    </citation>
    <scope>NUCLEOTIDE SEQUENCE [LARGE SCALE GENOMIC DNA]</scope>
    <source>
        <strain evidence="3">cv. XS01</strain>
    </source>
</reference>
<dbReference type="InterPro" id="IPR005162">
    <property type="entry name" value="Retrotrans_gag_dom"/>
</dbReference>
<dbReference type="Proteomes" id="UP000250235">
    <property type="component" value="Unassembled WGS sequence"/>
</dbReference>
<sequence>MIWWEGAKLTVDLDTLTWEELKKVFYDQYVTTDVRAELEREFLTLKQGSMSMQDYIPKVERGCYFVPLIGRDAEEKLRHFVDSLRPTLLGSKSSSGVQRGG</sequence>